<dbReference type="InterPro" id="IPR027417">
    <property type="entry name" value="P-loop_NTPase"/>
</dbReference>
<dbReference type="InterPro" id="IPR011868">
    <property type="entry name" value="ModC_ABC_ATP-bd"/>
</dbReference>
<dbReference type="Proteomes" id="UP000248916">
    <property type="component" value="Unassembled WGS sequence"/>
</dbReference>
<comment type="caution">
    <text evidence="12">The sequence shown here is derived from an EMBL/GenBank/DDBJ whole genome shotgun (WGS) entry which is preliminary data.</text>
</comment>
<organism evidence="12 13">
    <name type="scientific">Palleronia aestuarii</name>
    <dbReference type="NCBI Taxonomy" id="568105"/>
    <lineage>
        <taxon>Bacteria</taxon>
        <taxon>Pseudomonadati</taxon>
        <taxon>Pseudomonadota</taxon>
        <taxon>Alphaproteobacteria</taxon>
        <taxon>Rhodobacterales</taxon>
        <taxon>Roseobacteraceae</taxon>
        <taxon>Palleronia</taxon>
    </lineage>
</organism>
<dbReference type="Gene3D" id="2.40.50.100">
    <property type="match status" value="1"/>
</dbReference>
<dbReference type="SUPFAM" id="SSF50331">
    <property type="entry name" value="MOP-like"/>
    <property type="match status" value="1"/>
</dbReference>
<dbReference type="GO" id="GO:0016020">
    <property type="term" value="C:membrane"/>
    <property type="evidence" value="ECO:0007669"/>
    <property type="project" value="InterPro"/>
</dbReference>
<keyword evidence="5" id="KW-0547">Nucleotide-binding</keyword>
<evidence type="ECO:0000259" key="10">
    <source>
        <dbReference type="PROSITE" id="PS50893"/>
    </source>
</evidence>
<evidence type="ECO:0000313" key="13">
    <source>
        <dbReference type="Proteomes" id="UP000248916"/>
    </source>
</evidence>
<reference evidence="12 13" key="1">
    <citation type="submission" date="2018-06" db="EMBL/GenBank/DDBJ databases">
        <title>Genomic Encyclopedia of Archaeal and Bacterial Type Strains, Phase II (KMG-II): from individual species to whole genera.</title>
        <authorList>
            <person name="Goeker M."/>
        </authorList>
    </citation>
    <scope>NUCLEOTIDE SEQUENCE [LARGE SCALE GENOMIC DNA]</scope>
    <source>
        <strain evidence="12 13">DSM 22009</strain>
    </source>
</reference>
<dbReference type="GO" id="GO:0015098">
    <property type="term" value="F:molybdate ion transmembrane transporter activity"/>
    <property type="evidence" value="ECO:0007669"/>
    <property type="project" value="InterPro"/>
</dbReference>
<dbReference type="InterPro" id="IPR003439">
    <property type="entry name" value="ABC_transporter-like_ATP-bd"/>
</dbReference>
<dbReference type="InterPro" id="IPR003593">
    <property type="entry name" value="AAA+_ATPase"/>
</dbReference>
<dbReference type="GO" id="GO:0016887">
    <property type="term" value="F:ATP hydrolysis activity"/>
    <property type="evidence" value="ECO:0007669"/>
    <property type="project" value="InterPro"/>
</dbReference>
<dbReference type="GO" id="GO:0140359">
    <property type="term" value="F:ABC-type transporter activity"/>
    <property type="evidence" value="ECO:0007669"/>
    <property type="project" value="InterPro"/>
</dbReference>
<dbReference type="Gene3D" id="3.40.50.300">
    <property type="entry name" value="P-loop containing nucleotide triphosphate hydrolases"/>
    <property type="match status" value="1"/>
</dbReference>
<dbReference type="InterPro" id="IPR004606">
    <property type="entry name" value="Mop_domain"/>
</dbReference>
<dbReference type="SUPFAM" id="SSF52540">
    <property type="entry name" value="P-loop containing nucleoside triphosphate hydrolases"/>
    <property type="match status" value="1"/>
</dbReference>
<name>A0A2W7NC98_9RHOB</name>
<feature type="domain" description="Mop" evidence="11">
    <location>
        <begin position="290"/>
        <end position="356"/>
    </location>
</feature>
<evidence type="ECO:0000256" key="7">
    <source>
        <dbReference type="ARBA" id="ARBA00022967"/>
    </source>
</evidence>
<dbReference type="EMBL" id="QKZL01000004">
    <property type="protein sequence ID" value="PZX17798.1"/>
    <property type="molecule type" value="Genomic_DNA"/>
</dbReference>
<keyword evidence="1" id="KW-0813">Transport</keyword>
<evidence type="ECO:0000256" key="3">
    <source>
        <dbReference type="ARBA" id="ARBA00022505"/>
    </source>
</evidence>
<evidence type="ECO:0000313" key="12">
    <source>
        <dbReference type="EMBL" id="PZX17798.1"/>
    </source>
</evidence>
<keyword evidence="4" id="KW-0997">Cell inner membrane</keyword>
<feature type="domain" description="ABC transporter" evidence="10">
    <location>
        <begin position="1"/>
        <end position="232"/>
    </location>
</feature>
<dbReference type="InterPro" id="IPR005116">
    <property type="entry name" value="Transp-assoc_OB_typ1"/>
</dbReference>
<dbReference type="RefSeq" id="WP_111536679.1">
    <property type="nucleotide sequence ID" value="NZ_QKZL01000004.1"/>
</dbReference>
<protein>
    <submittedName>
        <fullName evidence="12">Molybdate transport system ATP-binding protein</fullName>
    </submittedName>
</protein>
<dbReference type="Pfam" id="PF03459">
    <property type="entry name" value="TOBE"/>
    <property type="match status" value="1"/>
</dbReference>
<accession>A0A2W7NC98</accession>
<keyword evidence="8" id="KW-0472">Membrane</keyword>
<evidence type="ECO:0000256" key="8">
    <source>
        <dbReference type="ARBA" id="ARBA00023136"/>
    </source>
</evidence>
<evidence type="ECO:0000256" key="9">
    <source>
        <dbReference type="PROSITE-ProRule" id="PRU01213"/>
    </source>
</evidence>
<dbReference type="PROSITE" id="PS50893">
    <property type="entry name" value="ABC_TRANSPORTER_2"/>
    <property type="match status" value="1"/>
</dbReference>
<dbReference type="GO" id="GO:0005524">
    <property type="term" value="F:ATP binding"/>
    <property type="evidence" value="ECO:0007669"/>
    <property type="project" value="UniProtKB-KW"/>
</dbReference>
<dbReference type="PANTHER" id="PTHR43514">
    <property type="entry name" value="ABC TRANSPORTER I FAMILY MEMBER 10"/>
    <property type="match status" value="1"/>
</dbReference>
<sequence length="364" mass="38318">MLSVQLRHAFPGFSLDLSFEAPAGVTILFGRSGSGKTSVVNAVAGILTPDAGRIAVGDAVLLDTARGIRVRPHRRRIGYVFQDARLFPHLTVRQNLRYGAWFAPKDAPRGDFAGVVDLLGIGHLLDRRPSALSGGETSRVAIGRALLSAPRLILADEPLASLDAARKAEILPYLERLRDAATVPILYVTHSVSEAARLATTVVALKNGRLADLGSPQRVLGDPSVLPGGPREVGALLFARVATHHSDGLTELDAAGVPLFLPRVDQPPGTILRLRIPAHDVILCRTRPEGISTLNIVPGRIVEIRPGEGPGALVTMETQAGRLLSRITRRSAAALGLKVGMSVHAAVKSVAIAPADIGPGAGTD</sequence>
<evidence type="ECO:0000256" key="1">
    <source>
        <dbReference type="ARBA" id="ARBA00022448"/>
    </source>
</evidence>
<dbReference type="PANTHER" id="PTHR43514:SF4">
    <property type="entry name" value="ABC TRANSPORTER I FAMILY MEMBER 10"/>
    <property type="match status" value="1"/>
</dbReference>
<evidence type="ECO:0000256" key="6">
    <source>
        <dbReference type="ARBA" id="ARBA00022840"/>
    </source>
</evidence>
<dbReference type="NCBIfam" id="TIGR02142">
    <property type="entry name" value="modC_ABC"/>
    <property type="match status" value="1"/>
</dbReference>
<dbReference type="InterPro" id="IPR008995">
    <property type="entry name" value="Mo/tungstate-bd_C_term_dom"/>
</dbReference>
<dbReference type="SMART" id="SM00382">
    <property type="entry name" value="AAA"/>
    <property type="match status" value="1"/>
</dbReference>
<dbReference type="Pfam" id="PF00005">
    <property type="entry name" value="ABC_tran"/>
    <property type="match status" value="1"/>
</dbReference>
<dbReference type="OrthoDB" id="9802264at2"/>
<keyword evidence="13" id="KW-1185">Reference proteome</keyword>
<keyword evidence="7" id="KW-1278">Translocase</keyword>
<evidence type="ECO:0000256" key="4">
    <source>
        <dbReference type="ARBA" id="ARBA00022519"/>
    </source>
</evidence>
<evidence type="ECO:0000256" key="5">
    <source>
        <dbReference type="ARBA" id="ARBA00022741"/>
    </source>
</evidence>
<proteinExistence type="predicted"/>
<keyword evidence="3 9" id="KW-0500">Molybdenum</keyword>
<gene>
    <name evidence="12" type="ORF">LX81_01527</name>
</gene>
<evidence type="ECO:0000256" key="2">
    <source>
        <dbReference type="ARBA" id="ARBA00022475"/>
    </source>
</evidence>
<keyword evidence="2" id="KW-1003">Cell membrane</keyword>
<evidence type="ECO:0000259" key="11">
    <source>
        <dbReference type="PROSITE" id="PS51866"/>
    </source>
</evidence>
<keyword evidence="6 12" id="KW-0067">ATP-binding</keyword>
<dbReference type="AlphaFoldDB" id="A0A2W7NC98"/>
<dbReference type="PROSITE" id="PS51866">
    <property type="entry name" value="MOP"/>
    <property type="match status" value="1"/>
</dbReference>
<dbReference type="InterPro" id="IPR050334">
    <property type="entry name" value="Molybdenum_import_ModC"/>
</dbReference>